<dbReference type="InterPro" id="IPR029055">
    <property type="entry name" value="Ntn_hydrolases_N"/>
</dbReference>
<dbReference type="Gene3D" id="3.60.20.10">
    <property type="entry name" value="Glutamine Phosphoribosylpyrophosphate, subunit 1, domain 1"/>
    <property type="match status" value="1"/>
</dbReference>
<protein>
    <submittedName>
        <fullName evidence="1">Uncharacterized protein</fullName>
    </submittedName>
</protein>
<dbReference type="AlphaFoldDB" id="X1MV36"/>
<organism evidence="1">
    <name type="scientific">marine sediment metagenome</name>
    <dbReference type="NCBI Taxonomy" id="412755"/>
    <lineage>
        <taxon>unclassified sequences</taxon>
        <taxon>metagenomes</taxon>
        <taxon>ecological metagenomes</taxon>
    </lineage>
</organism>
<dbReference type="EMBL" id="BARV01022170">
    <property type="protein sequence ID" value="GAI18565.1"/>
    <property type="molecule type" value="Genomic_DNA"/>
</dbReference>
<dbReference type="SUPFAM" id="SSF56235">
    <property type="entry name" value="N-terminal nucleophile aminohydrolases (Ntn hydrolases)"/>
    <property type="match status" value="1"/>
</dbReference>
<gene>
    <name evidence="1" type="ORF">S06H3_36577</name>
</gene>
<feature type="non-terminal residue" evidence="1">
    <location>
        <position position="1"/>
    </location>
</feature>
<proteinExistence type="predicted"/>
<name>X1MV36_9ZZZZ</name>
<comment type="caution">
    <text evidence="1">The sequence shown here is derived from an EMBL/GenBank/DDBJ whole genome shotgun (WGS) entry which is preliminary data.</text>
</comment>
<sequence length="186" mass="21166">YQELRIKHIEDEILNPLAGLKSFGEYHEKQRTLHDALVMDLNERIRKYNVGLSLLLLGIDEQGGHIAHVDNPGIWRGLDNVGFLCLGMGDRHADNVFAWYKHTTSVPLNDAIYIGFEAKKKAEAAGGVGQATDMIIIDKNGVNIVEQRTIAELEEIYHERETTRERRGFDKRITELEVATRKMETP</sequence>
<accession>X1MV36</accession>
<evidence type="ECO:0000313" key="1">
    <source>
        <dbReference type="EMBL" id="GAI18565.1"/>
    </source>
</evidence>
<reference evidence="1" key="1">
    <citation type="journal article" date="2014" name="Front. Microbiol.">
        <title>High frequency of phylogenetically diverse reductive dehalogenase-homologous genes in deep subseafloor sedimentary metagenomes.</title>
        <authorList>
            <person name="Kawai M."/>
            <person name="Futagami T."/>
            <person name="Toyoda A."/>
            <person name="Takaki Y."/>
            <person name="Nishi S."/>
            <person name="Hori S."/>
            <person name="Arai W."/>
            <person name="Tsubouchi T."/>
            <person name="Morono Y."/>
            <person name="Uchiyama I."/>
            <person name="Ito T."/>
            <person name="Fujiyama A."/>
            <person name="Inagaki F."/>
            <person name="Takami H."/>
        </authorList>
    </citation>
    <scope>NUCLEOTIDE SEQUENCE</scope>
    <source>
        <strain evidence="1">Expedition CK06-06</strain>
    </source>
</reference>